<dbReference type="EMBL" id="LILC01000007">
    <property type="protein sequence ID" value="KOO47609.1"/>
    <property type="molecule type" value="Genomic_DNA"/>
</dbReference>
<reference evidence="2" key="1">
    <citation type="submission" date="2015-08" db="EMBL/GenBank/DDBJ databases">
        <title>Fjat-14210 dsm16467.</title>
        <authorList>
            <person name="Liu B."/>
            <person name="Wang J."/>
            <person name="Zhu Y."/>
            <person name="Liu G."/>
            <person name="Chen Q."/>
            <person name="Chen Z."/>
            <person name="Lan J."/>
            <person name="Che J."/>
            <person name="Ge C."/>
            <person name="Shi H."/>
            <person name="Pan Z."/>
            <person name="Liu X."/>
        </authorList>
    </citation>
    <scope>NUCLEOTIDE SEQUENCE [LARGE SCALE GENOMIC DNA]</scope>
    <source>
        <strain evidence="2">DSM 16467</strain>
    </source>
</reference>
<accession>A0A0M0L9A2</accession>
<dbReference type="STRING" id="284581.AMD01_06115"/>
<evidence type="ECO:0000313" key="2">
    <source>
        <dbReference type="Proteomes" id="UP000037558"/>
    </source>
</evidence>
<keyword evidence="2" id="KW-1185">Reference proteome</keyword>
<comment type="caution">
    <text evidence="1">The sequence shown here is derived from an EMBL/GenBank/DDBJ whole genome shotgun (WGS) entry which is preliminary data.</text>
</comment>
<dbReference type="AlphaFoldDB" id="A0A0M0L9A2"/>
<dbReference type="RefSeq" id="WP_053400520.1">
    <property type="nucleotide sequence ID" value="NZ_LILC01000007.1"/>
</dbReference>
<dbReference type="Proteomes" id="UP000037558">
    <property type="component" value="Unassembled WGS sequence"/>
</dbReference>
<gene>
    <name evidence="1" type="ORF">AMD01_06115</name>
</gene>
<proteinExistence type="predicted"/>
<protein>
    <submittedName>
        <fullName evidence="1">Uncharacterized protein</fullName>
    </submittedName>
</protein>
<evidence type="ECO:0000313" key="1">
    <source>
        <dbReference type="EMBL" id="KOO47609.1"/>
    </source>
</evidence>
<dbReference type="PATRIC" id="fig|284581.3.peg.4623"/>
<sequence length="100" mass="11250">MTEFLTLGALTLLVLFTITYCLRKRFKGQAYFHYMPAFIVFFLSFTGIVAGIFAVSGFSGMGMMFISLPINLASVIILLFSIVIDFVHLIKQPQKKMLAK</sequence>
<organism evidence="1 2">
    <name type="scientific">Priestia koreensis</name>
    <dbReference type="NCBI Taxonomy" id="284581"/>
    <lineage>
        <taxon>Bacteria</taxon>
        <taxon>Bacillati</taxon>
        <taxon>Bacillota</taxon>
        <taxon>Bacilli</taxon>
        <taxon>Bacillales</taxon>
        <taxon>Bacillaceae</taxon>
        <taxon>Priestia</taxon>
    </lineage>
</organism>
<dbReference type="OrthoDB" id="9992426at2"/>
<name>A0A0M0L9A2_9BACI</name>